<gene>
    <name evidence="1" type="ORF">Y1Q_0012687</name>
</gene>
<evidence type="ECO:0000313" key="1">
    <source>
        <dbReference type="EMBL" id="KYO20837.1"/>
    </source>
</evidence>
<dbReference type="Proteomes" id="UP000050525">
    <property type="component" value="Unassembled WGS sequence"/>
</dbReference>
<organism evidence="1 2">
    <name type="scientific">Alligator mississippiensis</name>
    <name type="common">American alligator</name>
    <dbReference type="NCBI Taxonomy" id="8496"/>
    <lineage>
        <taxon>Eukaryota</taxon>
        <taxon>Metazoa</taxon>
        <taxon>Chordata</taxon>
        <taxon>Craniata</taxon>
        <taxon>Vertebrata</taxon>
        <taxon>Euteleostomi</taxon>
        <taxon>Archelosauria</taxon>
        <taxon>Archosauria</taxon>
        <taxon>Crocodylia</taxon>
        <taxon>Alligatoridae</taxon>
        <taxon>Alligatorinae</taxon>
        <taxon>Alligator</taxon>
    </lineage>
</organism>
<proteinExistence type="predicted"/>
<dbReference type="AlphaFoldDB" id="A0A151M8K0"/>
<accession>A0A151M8K0</accession>
<sequence>MPLIQTDTPQLLDVSSSVQDTVVDGQVHSKENKTGPSPSKVKLINPLFAVTGEVCISVKTSGFQDFRTEHAWGHQYMGKVPGNPAEVEKYFQGV</sequence>
<dbReference type="EMBL" id="AKHW03006358">
    <property type="protein sequence ID" value="KYO20837.1"/>
    <property type="molecule type" value="Genomic_DNA"/>
</dbReference>
<reference evidence="1 2" key="1">
    <citation type="journal article" date="2012" name="Genome Biol.">
        <title>Sequencing three crocodilian genomes to illuminate the evolution of archosaurs and amniotes.</title>
        <authorList>
            <person name="St John J.A."/>
            <person name="Braun E.L."/>
            <person name="Isberg S.R."/>
            <person name="Miles L.G."/>
            <person name="Chong A.Y."/>
            <person name="Gongora J."/>
            <person name="Dalzell P."/>
            <person name="Moran C."/>
            <person name="Bed'hom B."/>
            <person name="Abzhanov A."/>
            <person name="Burgess S.C."/>
            <person name="Cooksey A.M."/>
            <person name="Castoe T.A."/>
            <person name="Crawford N.G."/>
            <person name="Densmore L.D."/>
            <person name="Drew J.C."/>
            <person name="Edwards S.V."/>
            <person name="Faircloth B.C."/>
            <person name="Fujita M.K."/>
            <person name="Greenwold M.J."/>
            <person name="Hoffmann F.G."/>
            <person name="Howard J.M."/>
            <person name="Iguchi T."/>
            <person name="Janes D.E."/>
            <person name="Khan S.Y."/>
            <person name="Kohno S."/>
            <person name="de Koning A.J."/>
            <person name="Lance S.L."/>
            <person name="McCarthy F.M."/>
            <person name="McCormack J.E."/>
            <person name="Merchant M.E."/>
            <person name="Peterson D.G."/>
            <person name="Pollock D.D."/>
            <person name="Pourmand N."/>
            <person name="Raney B.J."/>
            <person name="Roessler K.A."/>
            <person name="Sanford J.R."/>
            <person name="Sawyer R.H."/>
            <person name="Schmidt C.J."/>
            <person name="Triplett E.W."/>
            <person name="Tuberville T.D."/>
            <person name="Venegas-Anaya M."/>
            <person name="Howard J.T."/>
            <person name="Jarvis E.D."/>
            <person name="Guillette L.J.Jr."/>
            <person name="Glenn T.C."/>
            <person name="Green R.E."/>
            <person name="Ray D.A."/>
        </authorList>
    </citation>
    <scope>NUCLEOTIDE SEQUENCE [LARGE SCALE GENOMIC DNA]</scope>
    <source>
        <strain evidence="1">KSC_2009_1</strain>
    </source>
</reference>
<keyword evidence="2" id="KW-1185">Reference proteome</keyword>
<comment type="caution">
    <text evidence="1">The sequence shown here is derived from an EMBL/GenBank/DDBJ whole genome shotgun (WGS) entry which is preliminary data.</text>
</comment>
<protein>
    <submittedName>
        <fullName evidence="1">Uncharacterized protein</fullName>
    </submittedName>
</protein>
<name>A0A151M8K0_ALLMI</name>
<evidence type="ECO:0000313" key="2">
    <source>
        <dbReference type="Proteomes" id="UP000050525"/>
    </source>
</evidence>